<evidence type="ECO:0000313" key="3">
    <source>
        <dbReference type="EMBL" id="RAK01740.1"/>
    </source>
</evidence>
<dbReference type="InterPro" id="IPR021059">
    <property type="entry name" value="DnaJ-related_N"/>
</dbReference>
<evidence type="ECO:0000313" key="5">
    <source>
        <dbReference type="Proteomes" id="UP000249203"/>
    </source>
</evidence>
<evidence type="ECO:0000259" key="2">
    <source>
        <dbReference type="Pfam" id="PF12339"/>
    </source>
</evidence>
<dbReference type="Proteomes" id="UP000287865">
    <property type="component" value="Unassembled WGS sequence"/>
</dbReference>
<protein>
    <submittedName>
        <fullName evidence="3">DnaJ-like protein</fullName>
    </submittedName>
    <submittedName>
        <fullName evidence="4">Molecular chaperone DnaJ</fullName>
    </submittedName>
</protein>
<dbReference type="AlphaFoldDB" id="A0A327X3N5"/>
<reference evidence="4 6" key="1">
    <citation type="journal article" date="2018" name="Front. Microbiol.">
        <title>Genome-Based Analysis Reveals the Taxonomy and Diversity of the Family Idiomarinaceae.</title>
        <authorList>
            <person name="Liu Y."/>
            <person name="Lai Q."/>
            <person name="Shao Z."/>
        </authorList>
    </citation>
    <scope>NUCLEOTIDE SEQUENCE [LARGE SCALE GENOMIC DNA]</scope>
    <source>
        <strain evidence="4 6">CF12-14</strain>
    </source>
</reference>
<evidence type="ECO:0000256" key="1">
    <source>
        <dbReference type="ARBA" id="ARBA00023186"/>
    </source>
</evidence>
<proteinExistence type="predicted"/>
<organism evidence="3 5">
    <name type="scientific">Aliidiomarina maris</name>
    <dbReference type="NCBI Taxonomy" id="531312"/>
    <lineage>
        <taxon>Bacteria</taxon>
        <taxon>Pseudomonadati</taxon>
        <taxon>Pseudomonadota</taxon>
        <taxon>Gammaproteobacteria</taxon>
        <taxon>Alteromonadales</taxon>
        <taxon>Idiomarinaceae</taxon>
        <taxon>Aliidiomarina</taxon>
    </lineage>
</organism>
<keyword evidence="6" id="KW-1185">Reference proteome</keyword>
<sequence length="211" mass="24316">MNDTLTQNLIPLKRALSDILLARVEPISEFELIRLLQNPPYELLGEHALRGQLDLFQTHFLVFHCLYVLRHEWGQEGLGRLRIEPLAIALEPVAQACRDTSEVTKADPLASYYLDLDHLAQTKEQDVASLLGQFWQRFGQRQEVTADQRSQALVVMNLTAMPSCQAQLKRRFRHLIHQRHPDKGGSHEAMQELQWAYKILRQTLSYGIHSS</sequence>
<dbReference type="Proteomes" id="UP000249203">
    <property type="component" value="Unassembled WGS sequence"/>
</dbReference>
<evidence type="ECO:0000313" key="4">
    <source>
        <dbReference type="EMBL" id="RUO28557.1"/>
    </source>
</evidence>
<accession>A0A327X3N5</accession>
<name>A0A327X3N5_9GAMM</name>
<reference evidence="3 5" key="2">
    <citation type="submission" date="2018-06" db="EMBL/GenBank/DDBJ databases">
        <title>Genomic Encyclopedia of Type Strains, Phase III (KMG-III): the genomes of soil and plant-associated and newly described type strains.</title>
        <authorList>
            <person name="Whitman W."/>
        </authorList>
    </citation>
    <scope>NUCLEOTIDE SEQUENCE [LARGE SCALE GENOMIC DNA]</scope>
    <source>
        <strain evidence="3 5">CGMCC 1.15366</strain>
    </source>
</reference>
<keyword evidence="1" id="KW-0143">Chaperone</keyword>
<comment type="caution">
    <text evidence="3">The sequence shown here is derived from an EMBL/GenBank/DDBJ whole genome shotgun (WGS) entry which is preliminary data.</text>
</comment>
<dbReference type="OrthoDB" id="581986at2"/>
<dbReference type="RefSeq" id="WP_111568212.1">
    <property type="nucleotide sequence ID" value="NZ_PIPK01000001.1"/>
</dbReference>
<dbReference type="SUPFAM" id="SSF46565">
    <property type="entry name" value="Chaperone J-domain"/>
    <property type="match status" value="1"/>
</dbReference>
<feature type="domain" description="DnaJ-related protein N-terminal" evidence="2">
    <location>
        <begin position="11"/>
        <end position="138"/>
    </location>
</feature>
<evidence type="ECO:0000313" key="6">
    <source>
        <dbReference type="Proteomes" id="UP000287865"/>
    </source>
</evidence>
<dbReference type="Gene3D" id="1.10.287.110">
    <property type="entry name" value="DnaJ domain"/>
    <property type="match status" value="1"/>
</dbReference>
<dbReference type="EMBL" id="QLMD01000001">
    <property type="protein sequence ID" value="RAK01740.1"/>
    <property type="molecule type" value="Genomic_DNA"/>
</dbReference>
<dbReference type="EMBL" id="PIPK01000001">
    <property type="protein sequence ID" value="RUO28557.1"/>
    <property type="molecule type" value="Genomic_DNA"/>
</dbReference>
<dbReference type="Pfam" id="PF12339">
    <property type="entry name" value="DNAJ_related"/>
    <property type="match status" value="1"/>
</dbReference>
<dbReference type="InterPro" id="IPR036869">
    <property type="entry name" value="J_dom_sf"/>
</dbReference>
<gene>
    <name evidence="3" type="ORF">B0I24_101367</name>
    <name evidence="4" type="ORF">CWE07_01775</name>
</gene>